<dbReference type="AlphaFoldDB" id="A0A975YKU5"/>
<proteinExistence type="predicted"/>
<accession>A0A975YKU5</accession>
<evidence type="ECO:0000313" key="3">
    <source>
        <dbReference type="EMBL" id="QXM25853.1"/>
    </source>
</evidence>
<organism evidence="3 4">
    <name type="scientific">Elioraea tepida</name>
    <dbReference type="NCBI Taxonomy" id="2843330"/>
    <lineage>
        <taxon>Bacteria</taxon>
        <taxon>Pseudomonadati</taxon>
        <taxon>Pseudomonadota</taxon>
        <taxon>Alphaproteobacteria</taxon>
        <taxon>Acetobacterales</taxon>
        <taxon>Elioraeaceae</taxon>
        <taxon>Elioraea</taxon>
    </lineage>
</organism>
<protein>
    <submittedName>
        <fullName evidence="3">TIGR01841 family phasin</fullName>
    </submittedName>
</protein>
<dbReference type="InterPro" id="IPR010127">
    <property type="entry name" value="Phasin_subfam-1"/>
</dbReference>
<evidence type="ECO:0000313" key="4">
    <source>
        <dbReference type="Proteomes" id="UP000694001"/>
    </source>
</evidence>
<keyword evidence="4" id="KW-1185">Reference proteome</keyword>
<dbReference type="NCBIfam" id="TIGR01841">
    <property type="entry name" value="phasin"/>
    <property type="match status" value="1"/>
</dbReference>
<feature type="domain" description="Phasin" evidence="2">
    <location>
        <begin position="28"/>
        <end position="127"/>
    </location>
</feature>
<evidence type="ECO:0000256" key="1">
    <source>
        <dbReference type="SAM" id="Coils"/>
    </source>
</evidence>
<dbReference type="KEGG" id="elio:KO353_06540"/>
<reference evidence="3" key="1">
    <citation type="submission" date="2021-06" db="EMBL/GenBank/DDBJ databases">
        <title>Elioraea tepida, sp. nov., a moderately thermophilic aerobic anoxygenic phototrophic bacterium isolated from an alkaline siliceous hot spring mat community in Yellowstone National Park, WY, USA.</title>
        <authorList>
            <person name="Saini M.K."/>
            <person name="Yoshida S."/>
            <person name="Sebastian A."/>
            <person name="Hirose S."/>
            <person name="Hara E."/>
            <person name="Tamaki H."/>
            <person name="Soulier N.T."/>
            <person name="Albert I."/>
            <person name="Hanada S."/>
            <person name="Bryant D.A."/>
            <person name="Tank M."/>
        </authorList>
    </citation>
    <scope>NUCLEOTIDE SEQUENCE</scope>
    <source>
        <strain evidence="3">MS-P2</strain>
    </source>
</reference>
<sequence length="144" mass="15816">MPKKPETVFDMDITKMMAEFKLPQVDIEAMVAAQRRNIETLTAANKLALEGMQAVAKRNLEILQQAMADLTEAMKALASAEAPQAKAAKQAELMKAGFEKAMQNMRELQDMVQKVSSETLAMLNKRVAEALDEVKAMMAAAGKE</sequence>
<gene>
    <name evidence="3" type="primary">phaP</name>
    <name evidence="3" type="ORF">KO353_06540</name>
</gene>
<dbReference type="Proteomes" id="UP000694001">
    <property type="component" value="Chromosome"/>
</dbReference>
<name>A0A975YKU5_9PROT</name>
<dbReference type="EMBL" id="CP076448">
    <property type="protein sequence ID" value="QXM25853.1"/>
    <property type="molecule type" value="Genomic_DNA"/>
</dbReference>
<keyword evidence="1" id="KW-0175">Coiled coil</keyword>
<dbReference type="InterPro" id="IPR018968">
    <property type="entry name" value="Phasin"/>
</dbReference>
<dbReference type="RefSeq" id="WP_218286905.1">
    <property type="nucleotide sequence ID" value="NZ_CP076448.1"/>
</dbReference>
<dbReference type="Pfam" id="PF09361">
    <property type="entry name" value="Phasin_2"/>
    <property type="match status" value="1"/>
</dbReference>
<feature type="coiled-coil region" evidence="1">
    <location>
        <begin position="53"/>
        <end position="140"/>
    </location>
</feature>
<evidence type="ECO:0000259" key="2">
    <source>
        <dbReference type="Pfam" id="PF09361"/>
    </source>
</evidence>